<feature type="non-terminal residue" evidence="1">
    <location>
        <position position="1"/>
    </location>
</feature>
<sequence length="35" mass="3805">DPAMKVDIDGEISLETPIDIEVIPNAIQLLTVNDL</sequence>
<dbReference type="SUPFAM" id="SSF111331">
    <property type="entry name" value="NAD kinase/diacylglycerol kinase-like"/>
    <property type="match status" value="1"/>
</dbReference>
<evidence type="ECO:0000313" key="1">
    <source>
        <dbReference type="EMBL" id="MVL45488.1"/>
    </source>
</evidence>
<reference evidence="1 2" key="1">
    <citation type="submission" date="2019-11" db="EMBL/GenBank/DDBJ databases">
        <title>Implementation of targeted gown and glove precautions to prevent Staphylococcus aureus acquisition in community-based nursing homes.</title>
        <authorList>
            <person name="Stine O.C."/>
        </authorList>
    </citation>
    <scope>NUCLEOTIDE SEQUENCE [LARGE SCALE GENOMIC DNA]</scope>
    <source>
        <strain evidence="1 2">S_2023.LVRQ.AN</strain>
    </source>
</reference>
<dbReference type="AlphaFoldDB" id="A0A6B0D0X1"/>
<evidence type="ECO:0000313" key="2">
    <source>
        <dbReference type="Proteomes" id="UP000434412"/>
    </source>
</evidence>
<name>A0A6B0D0X1_STAAU</name>
<accession>A0A6B0D0X1</accession>
<dbReference type="InterPro" id="IPR016064">
    <property type="entry name" value="NAD/diacylglycerol_kinase_sf"/>
</dbReference>
<protein>
    <submittedName>
        <fullName evidence="1">Lipid kinase</fullName>
    </submittedName>
</protein>
<dbReference type="Proteomes" id="UP000434412">
    <property type="component" value="Unassembled WGS sequence"/>
</dbReference>
<proteinExistence type="predicted"/>
<comment type="caution">
    <text evidence="1">The sequence shown here is derived from an EMBL/GenBank/DDBJ whole genome shotgun (WGS) entry which is preliminary data.</text>
</comment>
<keyword evidence="1" id="KW-0418">Kinase</keyword>
<dbReference type="EMBL" id="WPVZ01000466">
    <property type="protein sequence ID" value="MVL45488.1"/>
    <property type="molecule type" value="Genomic_DNA"/>
</dbReference>
<dbReference type="GO" id="GO:0016301">
    <property type="term" value="F:kinase activity"/>
    <property type="evidence" value="ECO:0007669"/>
    <property type="project" value="UniProtKB-KW"/>
</dbReference>
<keyword evidence="1" id="KW-0808">Transferase</keyword>
<gene>
    <name evidence="1" type="ORF">GO941_08310</name>
</gene>
<organism evidence="1 2">
    <name type="scientific">Staphylococcus aureus</name>
    <dbReference type="NCBI Taxonomy" id="1280"/>
    <lineage>
        <taxon>Bacteria</taxon>
        <taxon>Bacillati</taxon>
        <taxon>Bacillota</taxon>
        <taxon>Bacilli</taxon>
        <taxon>Bacillales</taxon>
        <taxon>Staphylococcaceae</taxon>
        <taxon>Staphylococcus</taxon>
    </lineage>
</organism>